<protein>
    <submittedName>
        <fullName evidence="2">Uncharacterized protein</fullName>
    </submittedName>
</protein>
<evidence type="ECO:0000256" key="1">
    <source>
        <dbReference type="SAM" id="MobiDB-lite"/>
    </source>
</evidence>
<organism evidence="2 3">
    <name type="scientific">Plasmodium falciparum (isolate Dd2)</name>
    <dbReference type="NCBI Taxonomy" id="57267"/>
    <lineage>
        <taxon>Eukaryota</taxon>
        <taxon>Sar</taxon>
        <taxon>Alveolata</taxon>
        <taxon>Apicomplexa</taxon>
        <taxon>Aconoidasida</taxon>
        <taxon>Haemosporida</taxon>
        <taxon>Plasmodiidae</taxon>
        <taxon>Plasmodium</taxon>
        <taxon>Plasmodium (Laverania)</taxon>
    </lineage>
</organism>
<reference evidence="3" key="1">
    <citation type="submission" date="2006-09" db="EMBL/GenBank/DDBJ databases">
        <title>Annotation of Plasmodium falciparum Dd2.</title>
        <authorList>
            <consortium name="The Broad Institute Genome Sequencing Platform"/>
            <person name="Volkman S.K."/>
            <person name="Neafsey D.E."/>
            <person name="Dash A.P."/>
            <person name="Chitnis C.E."/>
            <person name="Hartl D.L."/>
            <person name="Young S.K."/>
            <person name="Zeng Q."/>
            <person name="Koehrsen M."/>
            <person name="Alvarado L."/>
            <person name="Berlin A."/>
            <person name="Borenstein D."/>
            <person name="Chapman S.B."/>
            <person name="Chen Z."/>
            <person name="Engels R."/>
            <person name="Freedman E."/>
            <person name="Gellesch M."/>
            <person name="Goldberg J."/>
            <person name="Griggs A."/>
            <person name="Gujja S."/>
            <person name="Heilman E.R."/>
            <person name="Heiman D.I."/>
            <person name="Howarth C."/>
            <person name="Jen D."/>
            <person name="Larson L."/>
            <person name="Mehta T."/>
            <person name="Neiman D."/>
            <person name="Park D."/>
            <person name="Pearson M."/>
            <person name="Roberts A."/>
            <person name="Saif S."/>
            <person name="Shea T."/>
            <person name="Shenoy N."/>
            <person name="Sisk P."/>
            <person name="Stolte C."/>
            <person name="Sykes S."/>
            <person name="Walk T."/>
            <person name="White J."/>
            <person name="Yandava C."/>
            <person name="Haas B."/>
            <person name="Henn M.R."/>
            <person name="Nusbaum C."/>
            <person name="Birren B."/>
        </authorList>
    </citation>
    <scope>NUCLEOTIDE SEQUENCE [LARGE SCALE GENOMIC DNA]</scope>
</reference>
<proteinExistence type="predicted"/>
<sequence>MMLENKKGNDVMMITSNETNEENVTRDLSTKEADIYDNMYSNDSDEIKSEENDMLQNK</sequence>
<evidence type="ECO:0000313" key="2">
    <source>
        <dbReference type="EMBL" id="KOB89497.1"/>
    </source>
</evidence>
<gene>
    <name evidence="2" type="ORF">PFDG_05046</name>
</gene>
<reference evidence="3" key="2">
    <citation type="submission" date="2006-09" db="EMBL/GenBank/DDBJ databases">
        <title>The genome sequence of Plasmodium falciparum Dd2.</title>
        <authorList>
            <consortium name="The Broad Institute Genome Sequencing Platform"/>
            <person name="Birren B."/>
            <person name="Lander E."/>
            <person name="Galagan J."/>
            <person name="Nusbaum C."/>
            <person name="Devon K."/>
            <person name="Henn M."/>
            <person name="Jaffe D."/>
            <person name="Butler J."/>
            <person name="Alvarez P."/>
            <person name="Gnerre S."/>
            <person name="Grabherr M."/>
            <person name="Kleber M."/>
            <person name="Mauceli E."/>
            <person name="Brockman W."/>
            <person name="MacCallum I.A."/>
            <person name="Rounsley S."/>
            <person name="Young S."/>
            <person name="LaButti K."/>
            <person name="Pushparaj V."/>
            <person name="DeCaprio D."/>
            <person name="Crawford M."/>
            <person name="Koehrsen M."/>
            <person name="Engels R."/>
            <person name="Montgomery P."/>
            <person name="Pearson M."/>
            <person name="Howarth C."/>
            <person name="Larson L."/>
            <person name="Luoma S."/>
            <person name="White J."/>
            <person name="Kodira C."/>
            <person name="Zeng Q."/>
            <person name="O'Leary S."/>
            <person name="Yandava C."/>
            <person name="Alvarado L."/>
            <person name="Wirth D."/>
            <person name="Volkman S."/>
            <person name="Hartl D."/>
        </authorList>
    </citation>
    <scope>NUCLEOTIDE SEQUENCE [LARGE SCALE GENOMIC DNA]</scope>
</reference>
<accession>A0A0L7M9H5</accession>
<evidence type="ECO:0000313" key="3">
    <source>
        <dbReference type="Proteomes" id="UP000054282"/>
    </source>
</evidence>
<name>A0A0L7M9H5_PLAF4</name>
<feature type="region of interest" description="Disordered" evidence="1">
    <location>
        <begin position="1"/>
        <end position="31"/>
    </location>
</feature>
<dbReference type="EMBL" id="GG702552">
    <property type="protein sequence ID" value="KOB89497.1"/>
    <property type="molecule type" value="Genomic_DNA"/>
</dbReference>
<dbReference type="AlphaFoldDB" id="A0A0L7M9H5"/>
<dbReference type="Proteomes" id="UP000054282">
    <property type="component" value="Unassembled WGS sequence"/>
</dbReference>
<dbReference type="KEGG" id="pfd:PFDG_05046"/>